<dbReference type="PANTHER" id="PTHR46916:SF1">
    <property type="entry name" value="TRANSMEMBRANE PROTEIN 205"/>
    <property type="match status" value="1"/>
</dbReference>
<comment type="caution">
    <text evidence="7">The sequence shown here is derived from an EMBL/GenBank/DDBJ whole genome shotgun (WGS) entry which is preliminary data.</text>
</comment>
<keyword evidence="8" id="KW-1185">Reference proteome</keyword>
<dbReference type="EMBL" id="VZTT01263143">
    <property type="protein sequence ID" value="NXU07188.1"/>
    <property type="molecule type" value="Genomic_DNA"/>
</dbReference>
<dbReference type="PANTHER" id="PTHR46916">
    <property type="entry name" value="TRANSMEMBRANE PROTEIN 205"/>
    <property type="match status" value="1"/>
</dbReference>
<name>A0A7L3HR10_9PASS</name>
<comment type="subcellular location">
    <subcellularLocation>
        <location evidence="1">Membrane</location>
    </subcellularLocation>
</comment>
<feature type="non-terminal residue" evidence="7">
    <location>
        <position position="1"/>
    </location>
</feature>
<dbReference type="Pfam" id="PF13664">
    <property type="entry name" value="DUF4149"/>
    <property type="match status" value="1"/>
</dbReference>
<keyword evidence="4 5" id="KW-0472">Membrane</keyword>
<evidence type="ECO:0000313" key="8">
    <source>
        <dbReference type="Proteomes" id="UP000566314"/>
    </source>
</evidence>
<evidence type="ECO:0000256" key="2">
    <source>
        <dbReference type="ARBA" id="ARBA00022692"/>
    </source>
</evidence>
<dbReference type="InterPro" id="IPR025423">
    <property type="entry name" value="TMEM205-like"/>
</dbReference>
<evidence type="ECO:0000256" key="3">
    <source>
        <dbReference type="ARBA" id="ARBA00022989"/>
    </source>
</evidence>
<feature type="transmembrane region" description="Helical" evidence="5">
    <location>
        <begin position="183"/>
        <end position="205"/>
    </location>
</feature>
<evidence type="ECO:0000256" key="4">
    <source>
        <dbReference type="ARBA" id="ARBA00023136"/>
    </source>
</evidence>
<evidence type="ECO:0000313" key="7">
    <source>
        <dbReference type="EMBL" id="NXU07188.1"/>
    </source>
</evidence>
<organism evidence="7 8">
    <name type="scientific">Buphagus erythrorhynchus</name>
    <name type="common">red-billed oxpecker</name>
    <dbReference type="NCBI Taxonomy" id="245048"/>
    <lineage>
        <taxon>Eukaryota</taxon>
        <taxon>Metazoa</taxon>
        <taxon>Chordata</taxon>
        <taxon>Craniata</taxon>
        <taxon>Vertebrata</taxon>
        <taxon>Euteleostomi</taxon>
        <taxon>Archelosauria</taxon>
        <taxon>Archosauria</taxon>
        <taxon>Dinosauria</taxon>
        <taxon>Saurischia</taxon>
        <taxon>Theropoda</taxon>
        <taxon>Coelurosauria</taxon>
        <taxon>Aves</taxon>
        <taxon>Neognathae</taxon>
        <taxon>Neoaves</taxon>
        <taxon>Telluraves</taxon>
        <taxon>Australaves</taxon>
        <taxon>Passeriformes</taxon>
        <taxon>Sturnidae</taxon>
        <taxon>Buphagus</taxon>
    </lineage>
</organism>
<gene>
    <name evidence="7" type="primary">Tmem205</name>
    <name evidence="7" type="ORF">BUPERY_R11348</name>
</gene>
<evidence type="ECO:0000256" key="1">
    <source>
        <dbReference type="ARBA" id="ARBA00004370"/>
    </source>
</evidence>
<feature type="transmembrane region" description="Helical" evidence="5">
    <location>
        <begin position="84"/>
        <end position="102"/>
    </location>
</feature>
<evidence type="ECO:0000259" key="6">
    <source>
        <dbReference type="Pfam" id="PF13664"/>
    </source>
</evidence>
<dbReference type="Proteomes" id="UP000566314">
    <property type="component" value="Unassembled WGS sequence"/>
</dbReference>
<protein>
    <submittedName>
        <fullName evidence="7">TM205 protein</fullName>
    </submittedName>
</protein>
<keyword evidence="2 5" id="KW-0812">Transmembrane</keyword>
<sequence length="215" mass="23457">MASDTEPSHTIKLLHLLFLSTSWGMQVWVTFVAGRLGCAVLSAQGGGSGALPQHSPALPLAGFVMSRHLPRHTFGSIQRQLFPYYFHISSTCAFLNLTLFAMSHPRERLGEEHTAQIIIFLICIAASVLNTQWFGQVTSAVVGELQVLESSQGLGQELGLAASEPRRRLRASNPGYRQLARRFALYHGLSSLCNLLCILCNGLSLHHLAAQLPAL</sequence>
<dbReference type="InterPro" id="IPR042623">
    <property type="entry name" value="TMEM205"/>
</dbReference>
<proteinExistence type="predicted"/>
<dbReference type="OrthoDB" id="1641132at2759"/>
<keyword evidence="3 5" id="KW-1133">Transmembrane helix</keyword>
<accession>A0A7L3HR10</accession>
<dbReference type="GO" id="GO:0016020">
    <property type="term" value="C:membrane"/>
    <property type="evidence" value="ECO:0007669"/>
    <property type="project" value="UniProtKB-SubCell"/>
</dbReference>
<dbReference type="AlphaFoldDB" id="A0A7L3HR10"/>
<feature type="domain" description="TMEM205-like" evidence="6">
    <location>
        <begin position="17"/>
        <end position="141"/>
    </location>
</feature>
<feature type="transmembrane region" description="Helical" evidence="5">
    <location>
        <begin position="114"/>
        <end position="135"/>
    </location>
</feature>
<feature type="non-terminal residue" evidence="7">
    <location>
        <position position="215"/>
    </location>
</feature>
<evidence type="ECO:0000256" key="5">
    <source>
        <dbReference type="SAM" id="Phobius"/>
    </source>
</evidence>
<reference evidence="7 8" key="1">
    <citation type="submission" date="2019-09" db="EMBL/GenBank/DDBJ databases">
        <title>Bird 10,000 Genomes (B10K) Project - Family phase.</title>
        <authorList>
            <person name="Zhang G."/>
        </authorList>
    </citation>
    <scope>NUCLEOTIDE SEQUENCE [LARGE SCALE GENOMIC DNA]</scope>
    <source>
        <strain evidence="7">B10K-DU-012-02</strain>
    </source>
</reference>